<dbReference type="Proteomes" id="UP001155586">
    <property type="component" value="Unassembled WGS sequence"/>
</dbReference>
<name>A0A9X3CD72_9VIBR</name>
<dbReference type="AlphaFoldDB" id="A0A9X3CD72"/>
<dbReference type="PANTHER" id="PTHR42748">
    <property type="entry name" value="NITROGEN METABOLITE REPRESSION PROTEIN NMRA FAMILY MEMBER"/>
    <property type="match status" value="1"/>
</dbReference>
<evidence type="ECO:0000256" key="2">
    <source>
        <dbReference type="ARBA" id="ARBA00022857"/>
    </source>
</evidence>
<dbReference type="InterPro" id="IPR051164">
    <property type="entry name" value="NmrA-like_oxidored"/>
</dbReference>
<keyword evidence="5" id="KW-1185">Reference proteome</keyword>
<feature type="domain" description="NmrA-like" evidence="3">
    <location>
        <begin position="3"/>
        <end position="252"/>
    </location>
</feature>
<evidence type="ECO:0000256" key="1">
    <source>
        <dbReference type="ARBA" id="ARBA00006328"/>
    </source>
</evidence>
<proteinExistence type="inferred from homology"/>
<dbReference type="InterPro" id="IPR036291">
    <property type="entry name" value="NAD(P)-bd_dom_sf"/>
</dbReference>
<organism evidence="4 5">
    <name type="scientific">Vibrio paucivorans</name>
    <dbReference type="NCBI Taxonomy" id="2829489"/>
    <lineage>
        <taxon>Bacteria</taxon>
        <taxon>Pseudomonadati</taxon>
        <taxon>Pseudomonadota</taxon>
        <taxon>Gammaproteobacteria</taxon>
        <taxon>Vibrionales</taxon>
        <taxon>Vibrionaceae</taxon>
        <taxon>Vibrio</taxon>
    </lineage>
</organism>
<dbReference type="EMBL" id="JAKRRX010000030">
    <property type="protein sequence ID" value="MCW8333649.1"/>
    <property type="molecule type" value="Genomic_DNA"/>
</dbReference>
<dbReference type="Gene3D" id="3.40.50.720">
    <property type="entry name" value="NAD(P)-binding Rossmann-like Domain"/>
    <property type="match status" value="1"/>
</dbReference>
<reference evidence="4" key="1">
    <citation type="submission" date="2022-02" db="EMBL/GenBank/DDBJ databases">
        <title>Vibrio sp. nov., a new bacterium isolated from Bohai sea, China.</title>
        <authorList>
            <person name="Yuan Y."/>
        </authorList>
    </citation>
    <scope>NUCLEOTIDE SEQUENCE</scope>
    <source>
        <strain evidence="4">DBSS07</strain>
    </source>
</reference>
<gene>
    <name evidence="4" type="ORF">MD483_07415</name>
</gene>
<keyword evidence="2" id="KW-0521">NADP</keyword>
<comment type="caution">
    <text evidence="4">The sequence shown here is derived from an EMBL/GenBank/DDBJ whole genome shotgun (WGS) entry which is preliminary data.</text>
</comment>
<evidence type="ECO:0000313" key="4">
    <source>
        <dbReference type="EMBL" id="MCW8333649.1"/>
    </source>
</evidence>
<protein>
    <submittedName>
        <fullName evidence="4">NAD(P)H-binding protein</fullName>
    </submittedName>
</protein>
<comment type="similarity">
    <text evidence="1">Belongs to the NmrA-type oxidoreductase family.</text>
</comment>
<dbReference type="PANTHER" id="PTHR42748:SF7">
    <property type="entry name" value="NMRA LIKE REDOX SENSOR 1-RELATED"/>
    <property type="match status" value="1"/>
</dbReference>
<evidence type="ECO:0000313" key="5">
    <source>
        <dbReference type="Proteomes" id="UP001155586"/>
    </source>
</evidence>
<accession>A0A9X3CD72</accession>
<dbReference type="InterPro" id="IPR008030">
    <property type="entry name" value="NmrA-like"/>
</dbReference>
<dbReference type="SUPFAM" id="SSF51735">
    <property type="entry name" value="NAD(P)-binding Rossmann-fold domains"/>
    <property type="match status" value="1"/>
</dbReference>
<dbReference type="RefSeq" id="WP_265687153.1">
    <property type="nucleotide sequence ID" value="NZ_JAKRRX010000030.1"/>
</dbReference>
<dbReference type="Pfam" id="PF05368">
    <property type="entry name" value="NmrA"/>
    <property type="match status" value="1"/>
</dbReference>
<evidence type="ECO:0000259" key="3">
    <source>
        <dbReference type="Pfam" id="PF05368"/>
    </source>
</evidence>
<sequence>MTNKELTIIGATGFLSTTITQQLSSSGVSIRVIARNPEKARKTLPSNVEIVKGDVSDLQSLTKALKGTETLYIHLNTETTDMSLPFYTEREGIQNIVEAAKLNNVKHILQIAGLESLHEELFHNGTIETRKIREAGMKFIEDSGIPYTFFYCSFFADSFVRFVDNNAVYLFGELPNPVYFTNSHQLAEYVFQAISNPVAYNQKYSVQGSKGLTFQEAAEQFFEHYNPDVTVNQMPLDAVQQLGLPSEEAMFIERIWDLLRGFK</sequence>